<gene>
    <name evidence="2" type="ORF">PGLA2088_LOCUS22180</name>
</gene>
<feature type="region of interest" description="Disordered" evidence="1">
    <location>
        <begin position="221"/>
        <end position="274"/>
    </location>
</feature>
<dbReference type="GO" id="GO:0043539">
    <property type="term" value="F:protein serine/threonine kinase activator activity"/>
    <property type="evidence" value="ECO:0007669"/>
    <property type="project" value="TreeGrafter"/>
</dbReference>
<sequence length="933" mass="100791">ELSHQAFSSALRGESGPASYLGRSSNASRAVEALRPQGCFWPKTPLQDSEPDAEHCAAWRRAAEEVSISRDFFAGLRGLGRREVACEGHTKLPKWERANLTGAMMGRAANQAALDAAFREVVSALRSCAPGDGSPGGGSQLLGPFFPTSGTLIALLRYGALVGNLPGGRADFVDNDLDFFVLVPGHASLNLWSAVFVPCIQAHLATFQGAASWRCDDATASRPLRRPGTDNNNNDSNNNNDNNNNDDNDNNNDNNNDDNESDSDYLVCQRAPPPELDVDAMEEVILVDIVRVLRTPLQAPALNNNSNNNKNNNNNSNKNKNKNINNINNNNISNNNSNNNNINNNNNNLERAPDVATADSRIQVNNNTNNNNVGTADSRVQGMARGGFFRSGEVPLSLLLPAARCRAGEDVVPCPHDPAGLLALRAEKSPEGAAAWPGLGKGGCLALPEVTADRCSYHPDNLALLEQGLSQADVQSLARVAAELHAAGFASFLQEHLEGGCVMRRLRLQQTQAEQEGGPGTFNRWPLSTDGRIRSSVQLGNRPSPVGGDPLRLFFWRFRMLLRTGTARLLLSAGGSLAEPLKLTPGWEETEAFRVLPILADRLEATLLRVLRLLLSLAKSEVLFGAFRRARPAEFCAVLLLESLLSTACDFEHGLGAASISRELWRRIIRAPEEGDSEHGDADLDSARESWVTTFRTLAHSKHVGFDMRLVGISRQMRQHHHEFSSVAVLKVISAVSSFCAGRLKGILAGRFSFGEAWLCLGLRELALNEAVLLDEILPELGLEARLAESIAMRNQVDCTSFGRGGWGPWRVTGFLLRRLAAAVCAGLELRSVASAPEQRGAPPIARVPSPELRLRLIHCLGRLAQEEASSQKAWESTHLPLAAVLISVPVPIGDAACLRAAKVLVPGIPGGPEARNITSQLGQGEDPSVMRT</sequence>
<dbReference type="InterPro" id="IPR051590">
    <property type="entry name" value="Replication_Regulatory_Kinase"/>
</dbReference>
<feature type="compositionally biased region" description="Low complexity" evidence="1">
    <location>
        <begin position="230"/>
        <end position="243"/>
    </location>
</feature>
<feature type="compositionally biased region" description="Low complexity" evidence="1">
    <location>
        <begin position="303"/>
        <end position="348"/>
    </location>
</feature>
<evidence type="ECO:0000313" key="2">
    <source>
        <dbReference type="EMBL" id="CAE8680906.1"/>
    </source>
</evidence>
<dbReference type="GO" id="GO:0031431">
    <property type="term" value="C:Dbf4-dependent protein kinase complex"/>
    <property type="evidence" value="ECO:0007669"/>
    <property type="project" value="TreeGrafter"/>
</dbReference>
<proteinExistence type="predicted"/>
<feature type="non-terminal residue" evidence="2">
    <location>
        <position position="1"/>
    </location>
</feature>
<dbReference type="Proteomes" id="UP000626109">
    <property type="component" value="Unassembled WGS sequence"/>
</dbReference>
<protein>
    <submittedName>
        <fullName evidence="2">Uncharacterized protein</fullName>
    </submittedName>
</protein>
<feature type="region of interest" description="Disordered" evidence="1">
    <location>
        <begin position="300"/>
        <end position="351"/>
    </location>
</feature>
<reference evidence="2" key="1">
    <citation type="submission" date="2021-02" db="EMBL/GenBank/DDBJ databases">
        <authorList>
            <person name="Dougan E. K."/>
            <person name="Rhodes N."/>
            <person name="Thang M."/>
            <person name="Chan C."/>
        </authorList>
    </citation>
    <scope>NUCLEOTIDE SEQUENCE</scope>
</reference>
<dbReference type="EMBL" id="CAJNNW010025905">
    <property type="protein sequence ID" value="CAE8680906.1"/>
    <property type="molecule type" value="Genomic_DNA"/>
</dbReference>
<accession>A0A813JFZ8</accession>
<feature type="compositionally biased region" description="Acidic residues" evidence="1">
    <location>
        <begin position="244"/>
        <end position="263"/>
    </location>
</feature>
<evidence type="ECO:0000256" key="1">
    <source>
        <dbReference type="SAM" id="MobiDB-lite"/>
    </source>
</evidence>
<organism evidence="2 3">
    <name type="scientific">Polarella glacialis</name>
    <name type="common">Dinoflagellate</name>
    <dbReference type="NCBI Taxonomy" id="89957"/>
    <lineage>
        <taxon>Eukaryota</taxon>
        <taxon>Sar</taxon>
        <taxon>Alveolata</taxon>
        <taxon>Dinophyceae</taxon>
        <taxon>Suessiales</taxon>
        <taxon>Suessiaceae</taxon>
        <taxon>Polarella</taxon>
    </lineage>
</organism>
<dbReference type="GO" id="GO:1901987">
    <property type="term" value="P:regulation of cell cycle phase transition"/>
    <property type="evidence" value="ECO:0007669"/>
    <property type="project" value="TreeGrafter"/>
</dbReference>
<dbReference type="PANTHER" id="PTHR15375">
    <property type="entry name" value="ACTIVATOR OF S-PHASE KINASE-RELATED"/>
    <property type="match status" value="1"/>
</dbReference>
<feature type="region of interest" description="Disordered" evidence="1">
    <location>
        <begin position="1"/>
        <end position="23"/>
    </location>
</feature>
<evidence type="ECO:0000313" key="3">
    <source>
        <dbReference type="Proteomes" id="UP000626109"/>
    </source>
</evidence>
<dbReference type="PANTHER" id="PTHR15375:SF26">
    <property type="entry name" value="PROTEIN CHIFFON"/>
    <property type="match status" value="1"/>
</dbReference>
<dbReference type="AlphaFoldDB" id="A0A813JFZ8"/>
<name>A0A813JFZ8_POLGL</name>
<comment type="caution">
    <text evidence="2">The sequence shown here is derived from an EMBL/GenBank/DDBJ whole genome shotgun (WGS) entry which is preliminary data.</text>
</comment>
<dbReference type="GO" id="GO:0010571">
    <property type="term" value="P:positive regulation of nuclear cell cycle DNA replication"/>
    <property type="evidence" value="ECO:0007669"/>
    <property type="project" value="TreeGrafter"/>
</dbReference>